<reference evidence="3" key="3">
    <citation type="submission" date="2015-02" db="UniProtKB">
        <authorList>
            <consortium name="EnsemblProtists"/>
        </authorList>
    </citation>
    <scope>IDENTIFICATION</scope>
    <source>
        <strain evidence="3">DAOM BR144</strain>
    </source>
</reference>
<sequence>SAGSTLRDQSAATTTTIAKEDIVATNTESAIQEQVNEVVTTPEQHQPAASLDTKSPSPVVDQTQLQWIQDRYDERQRVLSKVQENYQRQQQQLALHMEQLEQQWALREHEAQEHAIKQREANELRVMQLEELTTRKWMAAVAQIQECSYMAREELTSRLVRVYLKAQHEAQQRELNAMTLEEKHTRKLIRLEAEMQRKERLMEEKCVLRRRFYAVLFQMIANHEAKMVEIQKRESDTRKRELREATAMRSEELSQRRVMAQVRALEDERQRQQERDGMVQEDAFVKAWTLALQRTIMRDRLEMEQEDHFACEWRAQERREQNRNRLAMAQEEELARRVQLHEVQLQNRRRQQRHEACLRILLSCEKHHLSFALHHWKQVVEQRHDAACRIQRAYRHYLIHQSKHDDITSEVLHSPGSVYDSADAAAAAMVVQSTFRGFSIRRKFANALEIAN</sequence>
<dbReference type="AlphaFoldDB" id="K3WSI2"/>
<dbReference type="InParanoid" id="K3WSI2"/>
<evidence type="ECO:0000313" key="3">
    <source>
        <dbReference type="EnsemblProtists" id="PYU1_T007926"/>
    </source>
</evidence>
<dbReference type="EnsemblProtists" id="PYU1_T007926">
    <property type="protein sequence ID" value="PYU1_T007926"/>
    <property type="gene ID" value="PYU1_G007910"/>
</dbReference>
<feature type="compositionally biased region" description="Polar residues" evidence="2">
    <location>
        <begin position="1"/>
        <end position="17"/>
    </location>
</feature>
<dbReference type="Gene3D" id="1.20.5.190">
    <property type="match status" value="1"/>
</dbReference>
<dbReference type="PROSITE" id="PS50096">
    <property type="entry name" value="IQ"/>
    <property type="match status" value="1"/>
</dbReference>
<dbReference type="EMBL" id="GL376617">
    <property type="status" value="NOT_ANNOTATED_CDS"/>
    <property type="molecule type" value="Genomic_DNA"/>
</dbReference>
<evidence type="ECO:0000313" key="4">
    <source>
        <dbReference type="Proteomes" id="UP000019132"/>
    </source>
</evidence>
<keyword evidence="1" id="KW-0175">Coiled coil</keyword>
<accession>K3WSI2</accession>
<evidence type="ECO:0000256" key="2">
    <source>
        <dbReference type="SAM" id="MobiDB-lite"/>
    </source>
</evidence>
<dbReference type="InterPro" id="IPR000048">
    <property type="entry name" value="IQ_motif_EF-hand-BS"/>
</dbReference>
<name>K3WSI2_GLOUD</name>
<reference evidence="4" key="2">
    <citation type="submission" date="2010-04" db="EMBL/GenBank/DDBJ databases">
        <authorList>
            <person name="Buell R."/>
            <person name="Hamilton J."/>
            <person name="Hostetler J."/>
        </authorList>
    </citation>
    <scope>NUCLEOTIDE SEQUENCE [LARGE SCALE GENOMIC DNA]</scope>
    <source>
        <strain evidence="4">DAOM:BR144</strain>
    </source>
</reference>
<feature type="region of interest" description="Disordered" evidence="2">
    <location>
        <begin position="1"/>
        <end position="21"/>
    </location>
</feature>
<dbReference type="VEuPathDB" id="FungiDB:PYU1_G007910"/>
<reference evidence="4" key="1">
    <citation type="journal article" date="2010" name="Genome Biol.">
        <title>Genome sequence of the necrotrophic plant pathogen Pythium ultimum reveals original pathogenicity mechanisms and effector repertoire.</title>
        <authorList>
            <person name="Levesque C.A."/>
            <person name="Brouwer H."/>
            <person name="Cano L."/>
            <person name="Hamilton J.P."/>
            <person name="Holt C."/>
            <person name="Huitema E."/>
            <person name="Raffaele S."/>
            <person name="Robideau G.P."/>
            <person name="Thines M."/>
            <person name="Win J."/>
            <person name="Zerillo M.M."/>
            <person name="Beakes G.W."/>
            <person name="Boore J.L."/>
            <person name="Busam D."/>
            <person name="Dumas B."/>
            <person name="Ferriera S."/>
            <person name="Fuerstenberg S.I."/>
            <person name="Gachon C.M."/>
            <person name="Gaulin E."/>
            <person name="Govers F."/>
            <person name="Grenville-Briggs L."/>
            <person name="Horner N."/>
            <person name="Hostetler J."/>
            <person name="Jiang R.H."/>
            <person name="Johnson J."/>
            <person name="Krajaejun T."/>
            <person name="Lin H."/>
            <person name="Meijer H.J."/>
            <person name="Moore B."/>
            <person name="Morris P."/>
            <person name="Phuntmart V."/>
            <person name="Puiu D."/>
            <person name="Shetty J."/>
            <person name="Stajich J.E."/>
            <person name="Tripathy S."/>
            <person name="Wawra S."/>
            <person name="van West P."/>
            <person name="Whitty B.R."/>
            <person name="Coutinho P.M."/>
            <person name="Henrissat B."/>
            <person name="Martin F."/>
            <person name="Thomas P.D."/>
            <person name="Tyler B.M."/>
            <person name="De Vries R.P."/>
            <person name="Kamoun S."/>
            <person name="Yandell M."/>
            <person name="Tisserat N."/>
            <person name="Buell C.R."/>
        </authorList>
    </citation>
    <scope>NUCLEOTIDE SEQUENCE</scope>
    <source>
        <strain evidence="4">DAOM:BR144</strain>
    </source>
</reference>
<dbReference type="eggNOG" id="ENOG502SH1A">
    <property type="taxonomic scope" value="Eukaryota"/>
</dbReference>
<keyword evidence="4" id="KW-1185">Reference proteome</keyword>
<dbReference type="HOGENOM" id="CLU_606358_0_0_1"/>
<dbReference type="Pfam" id="PF00612">
    <property type="entry name" value="IQ"/>
    <property type="match status" value="2"/>
</dbReference>
<dbReference type="Proteomes" id="UP000019132">
    <property type="component" value="Unassembled WGS sequence"/>
</dbReference>
<feature type="coiled-coil region" evidence="1">
    <location>
        <begin position="72"/>
        <end position="103"/>
    </location>
</feature>
<protein>
    <submittedName>
        <fullName evidence="3">Uncharacterized protein</fullName>
    </submittedName>
</protein>
<evidence type="ECO:0000256" key="1">
    <source>
        <dbReference type="SAM" id="Coils"/>
    </source>
</evidence>
<proteinExistence type="predicted"/>
<organism evidence="3 4">
    <name type="scientific">Globisporangium ultimum (strain ATCC 200006 / CBS 805.95 / DAOM BR144)</name>
    <name type="common">Pythium ultimum</name>
    <dbReference type="NCBI Taxonomy" id="431595"/>
    <lineage>
        <taxon>Eukaryota</taxon>
        <taxon>Sar</taxon>
        <taxon>Stramenopiles</taxon>
        <taxon>Oomycota</taxon>
        <taxon>Peronosporomycetes</taxon>
        <taxon>Pythiales</taxon>
        <taxon>Pythiaceae</taxon>
        <taxon>Globisporangium</taxon>
    </lineage>
</organism>